<evidence type="ECO:0000313" key="3">
    <source>
        <dbReference type="EMBL" id="KAH7442216.1"/>
    </source>
</evidence>
<feature type="signal peptide" evidence="1">
    <location>
        <begin position="1"/>
        <end position="24"/>
    </location>
</feature>
<evidence type="ECO:0000313" key="4">
    <source>
        <dbReference type="Proteomes" id="UP000825935"/>
    </source>
</evidence>
<dbReference type="InterPro" id="IPR049625">
    <property type="entry name" value="Glyco_transf_61_cat"/>
</dbReference>
<sequence>MGKRNRRGAALFVVLVSLLATISMVTMLQSSQSELSSLVFSPCANFQLSRSIISSVPSSSFSASISSLFRSHAPPTYENASSWTGLRQPPNISLHELFAERTPTAFPSQFSFMTLDQNPNFTTYVLPYPKHHRQYTLRNVCIEPNGRLLLVNATAEDIGEPDDRGGRKKMPWYWYLKYTGCGNKTNYECAGVRSTFEFPSYARYVPGNTLHFMSYIKGNTFHNFAERVWPRLPLSVSPFNETTAALPVHHFYFYSFEKILRESAYLDDKDQDLWQFRMLMEMWPGSDLLRESDEQGETTWCFDFLHLQMQHEERIDKTRLPPSIYGPALRKYRAATFRFLGLPLPQLPLPPRPIRVLLHCRTDASRRRAVNHDTVLNFLLQNFTHLNLEVRSLDLLLRSDEMDYSFIRLVTLFSQIDIAILIHGTFTFGALFMPEGSGVVEVFGPCDFWKPRDRYNETDRDLSTWLTAIVGATHIKHDLSNPFAEIIPNPERGNTTLCIHQSNGVPDFTIDLPKLANAINSLAYPTTPGDRLTLQWLYDWGHAIPSSS</sequence>
<dbReference type="Proteomes" id="UP000825935">
    <property type="component" value="Chromosome 3"/>
</dbReference>
<feature type="domain" description="Glycosyltransferase 61 catalytic" evidence="2">
    <location>
        <begin position="322"/>
        <end position="440"/>
    </location>
</feature>
<proteinExistence type="predicted"/>
<reference evidence="3" key="1">
    <citation type="submission" date="2021-08" db="EMBL/GenBank/DDBJ databases">
        <title>WGS assembly of Ceratopteris richardii.</title>
        <authorList>
            <person name="Marchant D.B."/>
            <person name="Chen G."/>
            <person name="Jenkins J."/>
            <person name="Shu S."/>
            <person name="Leebens-Mack J."/>
            <person name="Grimwood J."/>
            <person name="Schmutz J."/>
            <person name="Soltis P."/>
            <person name="Soltis D."/>
            <person name="Chen Z.-H."/>
        </authorList>
    </citation>
    <scope>NUCLEOTIDE SEQUENCE</scope>
    <source>
        <strain evidence="3">Whitten #5841</strain>
        <tissue evidence="3">Leaf</tissue>
    </source>
</reference>
<name>A0A8T2V894_CERRI</name>
<organism evidence="3 4">
    <name type="scientific">Ceratopteris richardii</name>
    <name type="common">Triangle waterfern</name>
    <dbReference type="NCBI Taxonomy" id="49495"/>
    <lineage>
        <taxon>Eukaryota</taxon>
        <taxon>Viridiplantae</taxon>
        <taxon>Streptophyta</taxon>
        <taxon>Embryophyta</taxon>
        <taxon>Tracheophyta</taxon>
        <taxon>Polypodiopsida</taxon>
        <taxon>Polypodiidae</taxon>
        <taxon>Polypodiales</taxon>
        <taxon>Pteridineae</taxon>
        <taxon>Pteridaceae</taxon>
        <taxon>Parkerioideae</taxon>
        <taxon>Ceratopteris</taxon>
    </lineage>
</organism>
<dbReference type="EMBL" id="CM035408">
    <property type="protein sequence ID" value="KAH7442216.1"/>
    <property type="molecule type" value="Genomic_DNA"/>
</dbReference>
<accession>A0A8T2V894</accession>
<dbReference type="OrthoDB" id="529273at2759"/>
<keyword evidence="1" id="KW-0732">Signal</keyword>
<protein>
    <recommendedName>
        <fullName evidence="2">Glycosyltransferase 61 catalytic domain-containing protein</fullName>
    </recommendedName>
</protein>
<comment type="caution">
    <text evidence="3">The sequence shown here is derived from an EMBL/GenBank/DDBJ whole genome shotgun (WGS) entry which is preliminary data.</text>
</comment>
<dbReference type="Pfam" id="PF04577">
    <property type="entry name" value="Glyco_transf_61"/>
    <property type="match status" value="1"/>
</dbReference>
<evidence type="ECO:0000256" key="1">
    <source>
        <dbReference type="SAM" id="SignalP"/>
    </source>
</evidence>
<evidence type="ECO:0000259" key="2">
    <source>
        <dbReference type="Pfam" id="PF04577"/>
    </source>
</evidence>
<dbReference type="AlphaFoldDB" id="A0A8T2V894"/>
<feature type="chain" id="PRO_5035804915" description="Glycosyltransferase 61 catalytic domain-containing protein" evidence="1">
    <location>
        <begin position="25"/>
        <end position="548"/>
    </location>
</feature>
<keyword evidence="4" id="KW-1185">Reference proteome</keyword>
<gene>
    <name evidence="3" type="ORF">KP509_03G077200</name>
</gene>
<dbReference type="GO" id="GO:0016757">
    <property type="term" value="F:glycosyltransferase activity"/>
    <property type="evidence" value="ECO:0007669"/>
    <property type="project" value="InterPro"/>
</dbReference>